<feature type="domain" description="Dynein heavy chain tail" evidence="1">
    <location>
        <begin position="200"/>
        <end position="286"/>
    </location>
</feature>
<dbReference type="PANTHER" id="PTHR46532">
    <property type="entry name" value="MALE FERTILITY FACTOR KL5"/>
    <property type="match status" value="1"/>
</dbReference>
<dbReference type="GO" id="GO:0007018">
    <property type="term" value="P:microtubule-based movement"/>
    <property type="evidence" value="ECO:0007669"/>
    <property type="project" value="InterPro"/>
</dbReference>
<dbReference type="STRING" id="75743.A0A401NT43"/>
<organism evidence="3 4">
    <name type="scientific">Scyliorhinus torazame</name>
    <name type="common">Cloudy catshark</name>
    <name type="synonym">Catulus torazame</name>
    <dbReference type="NCBI Taxonomy" id="75743"/>
    <lineage>
        <taxon>Eukaryota</taxon>
        <taxon>Metazoa</taxon>
        <taxon>Chordata</taxon>
        <taxon>Craniata</taxon>
        <taxon>Vertebrata</taxon>
        <taxon>Chondrichthyes</taxon>
        <taxon>Elasmobranchii</taxon>
        <taxon>Galeomorphii</taxon>
        <taxon>Galeoidea</taxon>
        <taxon>Carcharhiniformes</taxon>
        <taxon>Scyliorhinidae</taxon>
        <taxon>Scyliorhinus</taxon>
    </lineage>
</organism>
<dbReference type="GO" id="GO:0051959">
    <property type="term" value="F:dynein light intermediate chain binding"/>
    <property type="evidence" value="ECO:0007669"/>
    <property type="project" value="InterPro"/>
</dbReference>
<accession>A0A401NT43</accession>
<protein>
    <recommendedName>
        <fullName evidence="5">Dynein heavy chain linker domain-containing protein</fullName>
    </recommendedName>
</protein>
<evidence type="ECO:0000313" key="4">
    <source>
        <dbReference type="Proteomes" id="UP000288216"/>
    </source>
</evidence>
<dbReference type="InterPro" id="IPR026983">
    <property type="entry name" value="DHC"/>
</dbReference>
<feature type="domain" description="Dynein heavy chain tail" evidence="1">
    <location>
        <begin position="314"/>
        <end position="729"/>
    </location>
</feature>
<sequence length="1410" mass="165458">MAEEDEENHAESFADDERVQYIADWIVFSLRLRADKWVKFIASKENEKLLSDFLEREYMLVWFVSATGLLSASWELPSNLKSKVVYIIKKIRGPILKENYRRTLLFGHLSVAPLNQITTLVEEVLVPVLSNKRSHRTWPQFISQDVDRHVENMRNQVYVVKGQTLGRTLLPIPSITARMGGNSQKQGNGNKLDRYDRLIVHPIESMVIKWTHQIRDVLKKDSSEPLLQGLNPDPKTELDFWKARKENLLCIHEQLQAPVVRKMAKILETTESSYFPTFKQSLQDVVGGRVEQCEELELIFVNHEMKEVTLRVKATVSLSPEELLKEEIEESVDRVQISVKIFKAYKDCFLKHKEKLANYYTNLQDCILWDFPLSMVFTRFDRFLNRLLQLEDLFITMLEFQKLEKLEFGGMKGKMLSENISKMNNEFLECCKVFKESTYNPLDYENTDFEKDYNAFKENILDFDMQLGTILCAAFKDCSGLESAFKLLAVFGVFLERSNIKEIFSPKYFALLEMFDEELDRCKCLYDKHVIQKEKGAELLHKNMPATSGNLKWAKELKERIQIPWSNLRLIDHINLEGHEAGMVYQKYMEMLTLLDEYEEQIYLSWTSGVHEICQFNLDQSIIKRNFETGFLSVNFDHQLVAVLREVKYLQILNQSDIPEAAATIFEKRETLNKYVGTLELMVKWYNKLKQTVLEVEFPLIFNKLEAIDEQLKAAEETITWQSENCWSYIVHMKDTVHDLASRVQKTKENVETIQTLMKTWSECAMFTRKDNKKDYLLNLEDREDRVAKWYKLIRDDGVTIHTLVEENLSLLKADPGTESWKTYLEYVDDMVLDGFFNGISCSLEFFFENTEATLKPSPLFVSQMILNIPEIVFKPSLDKDAADGFYDLVEELISDVYKMAAQVKRVADHLEFDNYQSDMEDILDLSEIRQEVMDRVTEVINKAVEYRNSFDAHSYLWVDDRIEFMRQFLLYSHVLTAEEIETHADEGVPECPPTTEQFKEQIDIYENLYIQISKFEDIRVFDSWFKVDIKPFKMALLNTIKKWSWMFKEHLMHYVTDSLSELEEFIKVTDKGLKKKVKEGDYNGLVDIMGHLMAVRDRQTTTDQLFEPLKETITLLESYEQSIPDQVYMQLEELPEKWNNTKKIAVSVKHEVAALQTAEVSLIRKRCVAFDANQIEFREKFQMEAPFTFNSANPYALLDKANQELSTLEEMTIQMQESANLFEVTVPEYKHLKQCRRDIVLLKQLWDIIVYVKTSIDDWTKTQWRQITVEQMDEIRMLDKEVRAWDVYTSLDSTVKNLLTSLRAVTELQNPAIRDRHWYQLMNSTGVKFVMSDNTILDDLLALKLHRVEDEVRNIVDKAVKELGIEKVLTEISYTWTTMEFSYEEHHRTGTPLLKFDEELIEILDDSQV</sequence>
<dbReference type="OMA" id="DHRDWHE"/>
<name>A0A401NT43_SCYTO</name>
<dbReference type="FunFam" id="1.10.287.2620:FF:000004">
    <property type="entry name" value="Dynein axonemal heavy chain 17"/>
    <property type="match status" value="1"/>
</dbReference>
<dbReference type="InterPro" id="IPR013594">
    <property type="entry name" value="Dynein_heavy_tail"/>
</dbReference>
<evidence type="ECO:0000259" key="2">
    <source>
        <dbReference type="Pfam" id="PF08393"/>
    </source>
</evidence>
<dbReference type="InterPro" id="IPR013602">
    <property type="entry name" value="Dynein_heavy_linker"/>
</dbReference>
<dbReference type="PANTHER" id="PTHR46532:SF11">
    <property type="entry name" value="DYNEIN AXONEMAL HEAVY CHAIN 12"/>
    <property type="match status" value="1"/>
</dbReference>
<gene>
    <name evidence="3" type="ORF">scyTo_0000225</name>
</gene>
<dbReference type="Proteomes" id="UP000288216">
    <property type="component" value="Unassembled WGS sequence"/>
</dbReference>
<dbReference type="EMBL" id="BFAA01000040">
    <property type="protein sequence ID" value="GCB64019.1"/>
    <property type="molecule type" value="Genomic_DNA"/>
</dbReference>
<evidence type="ECO:0000259" key="1">
    <source>
        <dbReference type="Pfam" id="PF08385"/>
    </source>
</evidence>
<dbReference type="Pfam" id="PF08385">
    <property type="entry name" value="DHC_N1"/>
    <property type="match status" value="2"/>
</dbReference>
<dbReference type="OrthoDB" id="10251809at2759"/>
<evidence type="ECO:0008006" key="5">
    <source>
        <dbReference type="Google" id="ProtNLM"/>
    </source>
</evidence>
<dbReference type="Gene3D" id="1.10.287.2620">
    <property type="match status" value="1"/>
</dbReference>
<dbReference type="Pfam" id="PF08393">
    <property type="entry name" value="DHC_N2"/>
    <property type="match status" value="1"/>
</dbReference>
<feature type="domain" description="Dynein heavy chain linker" evidence="2">
    <location>
        <begin position="1233"/>
        <end position="1410"/>
    </location>
</feature>
<dbReference type="GO" id="GO:0045505">
    <property type="term" value="F:dynein intermediate chain binding"/>
    <property type="evidence" value="ECO:0007669"/>
    <property type="project" value="InterPro"/>
</dbReference>
<dbReference type="GO" id="GO:0005858">
    <property type="term" value="C:axonemal dynein complex"/>
    <property type="evidence" value="ECO:0007669"/>
    <property type="project" value="TreeGrafter"/>
</dbReference>
<comment type="caution">
    <text evidence="3">The sequence shown here is derived from an EMBL/GenBank/DDBJ whole genome shotgun (WGS) entry which is preliminary data.</text>
</comment>
<evidence type="ECO:0000313" key="3">
    <source>
        <dbReference type="EMBL" id="GCB64019.1"/>
    </source>
</evidence>
<keyword evidence="4" id="KW-1185">Reference proteome</keyword>
<feature type="non-terminal residue" evidence="3">
    <location>
        <position position="1410"/>
    </location>
</feature>
<reference evidence="3 4" key="1">
    <citation type="journal article" date="2018" name="Nat. Ecol. Evol.">
        <title>Shark genomes provide insights into elasmobranch evolution and the origin of vertebrates.</title>
        <authorList>
            <person name="Hara Y"/>
            <person name="Yamaguchi K"/>
            <person name="Onimaru K"/>
            <person name="Kadota M"/>
            <person name="Koyanagi M"/>
            <person name="Keeley SD"/>
            <person name="Tatsumi K"/>
            <person name="Tanaka K"/>
            <person name="Motone F"/>
            <person name="Kageyama Y"/>
            <person name="Nozu R"/>
            <person name="Adachi N"/>
            <person name="Nishimura O"/>
            <person name="Nakagawa R"/>
            <person name="Tanegashima C"/>
            <person name="Kiyatake I"/>
            <person name="Matsumoto R"/>
            <person name="Murakumo K"/>
            <person name="Nishida K"/>
            <person name="Terakita A"/>
            <person name="Kuratani S"/>
            <person name="Sato K"/>
            <person name="Hyodo S Kuraku.S."/>
        </authorList>
    </citation>
    <scope>NUCLEOTIDE SEQUENCE [LARGE SCALE GENOMIC DNA]</scope>
</reference>
<proteinExistence type="predicted"/>